<sequence length="287" mass="29110">MLALLSGCGAPALEVAAEDPAPLLRAQAEAALRRYDVAVEAAGGSQRFVPVGDQTGVIGEFEPAFGDNAKMALGNGYLEATGPLPGPPATAGEVVWENGTREKVELLSAETALARIGRAECPECTPLKITGARLGSARVDTTRGPASAPVWEYTIKGTSARLTRPAADGTVRMVPPSWNPDDPPGGPALDSASTAIGSRELTVAFIGAPGTAAEPCGADYTGAAVESASAVVVYVLAEHHRGPAGENVVCPAIGASRTVTVTLTEPLGDRAVLEVQQGTPVAVAITP</sequence>
<protein>
    <submittedName>
        <fullName evidence="1">Uncharacterized protein</fullName>
    </submittedName>
</protein>
<evidence type="ECO:0000313" key="1">
    <source>
        <dbReference type="EMBL" id="SDT79261.1"/>
    </source>
</evidence>
<reference evidence="1 2" key="1">
    <citation type="submission" date="2016-10" db="EMBL/GenBank/DDBJ databases">
        <authorList>
            <person name="de Groot N.N."/>
        </authorList>
    </citation>
    <scope>NUCLEOTIDE SEQUENCE [LARGE SCALE GENOMIC DNA]</scope>
    <source>
        <strain evidence="1 2">DSM 43941</strain>
    </source>
</reference>
<proteinExistence type="predicted"/>
<dbReference type="RefSeq" id="WP_092554901.1">
    <property type="nucleotide sequence ID" value="NZ_BOMJ01000002.1"/>
</dbReference>
<dbReference type="AlphaFoldDB" id="A0A1H2D973"/>
<keyword evidence="2" id="KW-1185">Reference proteome</keyword>
<dbReference type="Proteomes" id="UP000198688">
    <property type="component" value="Chromosome I"/>
</dbReference>
<dbReference type="EMBL" id="LT629758">
    <property type="protein sequence ID" value="SDT79261.1"/>
    <property type="molecule type" value="Genomic_DNA"/>
</dbReference>
<organism evidence="1 2">
    <name type="scientific">Actinoplanes derwentensis</name>
    <dbReference type="NCBI Taxonomy" id="113562"/>
    <lineage>
        <taxon>Bacteria</taxon>
        <taxon>Bacillati</taxon>
        <taxon>Actinomycetota</taxon>
        <taxon>Actinomycetes</taxon>
        <taxon>Micromonosporales</taxon>
        <taxon>Micromonosporaceae</taxon>
        <taxon>Actinoplanes</taxon>
    </lineage>
</organism>
<gene>
    <name evidence="1" type="ORF">SAMN04489716_8713</name>
</gene>
<evidence type="ECO:0000313" key="2">
    <source>
        <dbReference type="Proteomes" id="UP000198688"/>
    </source>
</evidence>
<name>A0A1H2D973_9ACTN</name>
<accession>A0A1H2D973</accession>
<dbReference type="OrthoDB" id="3528950at2"/>